<dbReference type="EMBL" id="JNCF01000001">
    <property type="protein sequence ID" value="KGP64409.1"/>
    <property type="molecule type" value="Genomic_DNA"/>
</dbReference>
<dbReference type="STRING" id="1498499.EP47_11605"/>
<sequence length="269" mass="31109">MDVIINTEGSCNSDDEKQLKSQGSAILNLLVCCGYEANNPPIGELLKSSHSLEGDWVVLTPIHWNASHNDAMIVAINGDLQWTDQEAKHWFELYSAYLAEEGMTLYFHDAFTWLLRVDNMPYLHAKPVYQIQNKSLMPELAQLDPTLYWQKFFTESQMFFASHFRESLINGIWAWGGAKLGTKKTIPICTDKEFFSLAQGCSSNVTLYNPSVSLKEFQIILLRDISSLSELHQVEVKKIHAYWYWNNCAFIRTKHNWFTRFWRSLTHAD</sequence>
<gene>
    <name evidence="1" type="ORF">EP47_11605</name>
</gene>
<dbReference type="OrthoDB" id="5295974at2"/>
<name>A0A0A2SYD6_9GAMM</name>
<dbReference type="RefSeq" id="WP_035886198.1">
    <property type="nucleotide sequence ID" value="NZ_JNCF01000001.1"/>
</dbReference>
<accession>A0A0A2SYD6</accession>
<evidence type="ECO:0000313" key="1">
    <source>
        <dbReference type="EMBL" id="KGP64409.1"/>
    </source>
</evidence>
<reference evidence="1 2" key="1">
    <citation type="submission" date="2014-05" db="EMBL/GenBank/DDBJ databases">
        <authorList>
            <person name="Rizzardi K."/>
            <person name="Winiecka-Krusnell J."/>
            <person name="Ramliden M."/>
            <person name="Alm E."/>
            <person name="Andersson S."/>
            <person name="Byfors S."/>
        </authorList>
    </citation>
    <scope>NUCLEOTIDE SEQUENCE [LARGE SCALE GENOMIC DNA]</scope>
    <source>
        <strain evidence="1 2">LEGN</strain>
    </source>
</reference>
<proteinExistence type="predicted"/>
<protein>
    <submittedName>
        <fullName evidence="1">Uncharacterized protein</fullName>
    </submittedName>
</protein>
<organism evidence="1 2">
    <name type="scientific">Legionella norrlandica</name>
    <dbReference type="NCBI Taxonomy" id="1498499"/>
    <lineage>
        <taxon>Bacteria</taxon>
        <taxon>Pseudomonadati</taxon>
        <taxon>Pseudomonadota</taxon>
        <taxon>Gammaproteobacteria</taxon>
        <taxon>Legionellales</taxon>
        <taxon>Legionellaceae</taxon>
        <taxon>Legionella</taxon>
    </lineage>
</organism>
<keyword evidence="2" id="KW-1185">Reference proteome</keyword>
<dbReference type="AlphaFoldDB" id="A0A0A2SYD6"/>
<comment type="caution">
    <text evidence="1">The sequence shown here is derived from an EMBL/GenBank/DDBJ whole genome shotgun (WGS) entry which is preliminary data.</text>
</comment>
<dbReference type="Proteomes" id="UP000054422">
    <property type="component" value="Unassembled WGS sequence"/>
</dbReference>
<evidence type="ECO:0000313" key="2">
    <source>
        <dbReference type="Proteomes" id="UP000054422"/>
    </source>
</evidence>